<feature type="compositionally biased region" description="Low complexity" evidence="2">
    <location>
        <begin position="93"/>
        <end position="109"/>
    </location>
</feature>
<evidence type="ECO:0000256" key="1">
    <source>
        <dbReference type="ARBA" id="ARBA00011069"/>
    </source>
</evidence>
<feature type="region of interest" description="Disordered" evidence="2">
    <location>
        <begin position="126"/>
        <end position="150"/>
    </location>
</feature>
<dbReference type="EMBL" id="KV878135">
    <property type="protein sequence ID" value="OJJ06687.1"/>
    <property type="molecule type" value="Genomic_DNA"/>
</dbReference>
<feature type="region of interest" description="Disordered" evidence="2">
    <location>
        <begin position="14"/>
        <end position="110"/>
    </location>
</feature>
<evidence type="ECO:0008006" key="5">
    <source>
        <dbReference type="Google" id="ProtNLM"/>
    </source>
</evidence>
<evidence type="ECO:0000313" key="4">
    <source>
        <dbReference type="Proteomes" id="UP000184073"/>
    </source>
</evidence>
<dbReference type="VEuPathDB" id="FungiDB:ASPVEDRAFT_56258"/>
<dbReference type="InterPro" id="IPR018609">
    <property type="entry name" value="Bud13"/>
</dbReference>
<comment type="similarity">
    <text evidence="1">Belongs to the CWC26 family.</text>
</comment>
<dbReference type="STRING" id="1036611.A0A1L9PYU3"/>
<dbReference type="Pfam" id="PF09736">
    <property type="entry name" value="Bud13"/>
    <property type="match status" value="1"/>
</dbReference>
<keyword evidence="4" id="KW-1185">Reference proteome</keyword>
<gene>
    <name evidence="3" type="ORF">ASPVEDRAFT_56258</name>
</gene>
<dbReference type="OrthoDB" id="6022at2759"/>
<reference evidence="4" key="1">
    <citation type="journal article" date="2017" name="Genome Biol.">
        <title>Comparative genomics reveals high biological diversity and specific adaptations in the industrially and medically important fungal genus Aspergillus.</title>
        <authorList>
            <person name="de Vries R.P."/>
            <person name="Riley R."/>
            <person name="Wiebenga A."/>
            <person name="Aguilar-Osorio G."/>
            <person name="Amillis S."/>
            <person name="Uchima C.A."/>
            <person name="Anderluh G."/>
            <person name="Asadollahi M."/>
            <person name="Askin M."/>
            <person name="Barry K."/>
            <person name="Battaglia E."/>
            <person name="Bayram O."/>
            <person name="Benocci T."/>
            <person name="Braus-Stromeyer S.A."/>
            <person name="Caldana C."/>
            <person name="Canovas D."/>
            <person name="Cerqueira G.C."/>
            <person name="Chen F."/>
            <person name="Chen W."/>
            <person name="Choi C."/>
            <person name="Clum A."/>
            <person name="Dos Santos R.A."/>
            <person name="Damasio A.R."/>
            <person name="Diallinas G."/>
            <person name="Emri T."/>
            <person name="Fekete E."/>
            <person name="Flipphi M."/>
            <person name="Freyberg S."/>
            <person name="Gallo A."/>
            <person name="Gournas C."/>
            <person name="Habgood R."/>
            <person name="Hainaut M."/>
            <person name="Harispe M.L."/>
            <person name="Henrissat B."/>
            <person name="Hilden K.S."/>
            <person name="Hope R."/>
            <person name="Hossain A."/>
            <person name="Karabika E."/>
            <person name="Karaffa L."/>
            <person name="Karanyi Z."/>
            <person name="Krasevec N."/>
            <person name="Kuo A."/>
            <person name="Kusch H."/>
            <person name="LaButti K."/>
            <person name="Lagendijk E.L."/>
            <person name="Lapidus A."/>
            <person name="Levasseur A."/>
            <person name="Lindquist E."/>
            <person name="Lipzen A."/>
            <person name="Logrieco A.F."/>
            <person name="MacCabe A."/>
            <person name="Maekelae M.R."/>
            <person name="Malavazi I."/>
            <person name="Melin P."/>
            <person name="Meyer V."/>
            <person name="Mielnichuk N."/>
            <person name="Miskei M."/>
            <person name="Molnar A.P."/>
            <person name="Mule G."/>
            <person name="Ngan C.Y."/>
            <person name="Orejas M."/>
            <person name="Orosz E."/>
            <person name="Ouedraogo J.P."/>
            <person name="Overkamp K.M."/>
            <person name="Park H.-S."/>
            <person name="Perrone G."/>
            <person name="Piumi F."/>
            <person name="Punt P.J."/>
            <person name="Ram A.F."/>
            <person name="Ramon A."/>
            <person name="Rauscher S."/>
            <person name="Record E."/>
            <person name="Riano-Pachon D.M."/>
            <person name="Robert V."/>
            <person name="Roehrig J."/>
            <person name="Ruller R."/>
            <person name="Salamov A."/>
            <person name="Salih N.S."/>
            <person name="Samson R.A."/>
            <person name="Sandor E."/>
            <person name="Sanguinetti M."/>
            <person name="Schuetze T."/>
            <person name="Sepcic K."/>
            <person name="Shelest E."/>
            <person name="Sherlock G."/>
            <person name="Sophianopoulou V."/>
            <person name="Squina F.M."/>
            <person name="Sun H."/>
            <person name="Susca A."/>
            <person name="Todd R.B."/>
            <person name="Tsang A."/>
            <person name="Unkles S.E."/>
            <person name="van de Wiele N."/>
            <person name="van Rossen-Uffink D."/>
            <person name="Oliveira J.V."/>
            <person name="Vesth T.C."/>
            <person name="Visser J."/>
            <person name="Yu J.-H."/>
            <person name="Zhou M."/>
            <person name="Andersen M.R."/>
            <person name="Archer D.B."/>
            <person name="Baker S.E."/>
            <person name="Benoit I."/>
            <person name="Brakhage A.A."/>
            <person name="Braus G.H."/>
            <person name="Fischer R."/>
            <person name="Frisvad J.C."/>
            <person name="Goldman G.H."/>
            <person name="Houbraken J."/>
            <person name="Oakley B."/>
            <person name="Pocsi I."/>
            <person name="Scazzocchio C."/>
            <person name="Seiboth B."/>
            <person name="vanKuyk P.A."/>
            <person name="Wortman J."/>
            <person name="Dyer P.S."/>
            <person name="Grigoriev I.V."/>
        </authorList>
    </citation>
    <scope>NUCLEOTIDE SEQUENCE [LARGE SCALE GENOMIC DNA]</scope>
    <source>
        <strain evidence="4">CBS 583.65</strain>
    </source>
</reference>
<dbReference type="GeneID" id="63730693"/>
<organism evidence="3 4">
    <name type="scientific">Aspergillus versicolor CBS 583.65</name>
    <dbReference type="NCBI Taxonomy" id="1036611"/>
    <lineage>
        <taxon>Eukaryota</taxon>
        <taxon>Fungi</taxon>
        <taxon>Dikarya</taxon>
        <taxon>Ascomycota</taxon>
        <taxon>Pezizomycotina</taxon>
        <taxon>Eurotiomycetes</taxon>
        <taxon>Eurotiomycetidae</taxon>
        <taxon>Eurotiales</taxon>
        <taxon>Aspergillaceae</taxon>
        <taxon>Aspergillus</taxon>
        <taxon>Aspergillus subgen. Nidulantes</taxon>
    </lineage>
</organism>
<dbReference type="PANTHER" id="PTHR31809">
    <property type="entry name" value="BUD13 HOMOLOG"/>
    <property type="match status" value="1"/>
</dbReference>
<dbReference type="PANTHER" id="PTHR31809:SF0">
    <property type="entry name" value="BUD13 HOMOLOG"/>
    <property type="match status" value="1"/>
</dbReference>
<dbReference type="GO" id="GO:0005684">
    <property type="term" value="C:U2-type spliceosomal complex"/>
    <property type="evidence" value="ECO:0007669"/>
    <property type="project" value="TreeGrafter"/>
</dbReference>
<evidence type="ECO:0000256" key="2">
    <source>
        <dbReference type="SAM" id="MobiDB-lite"/>
    </source>
</evidence>
<dbReference type="InterPro" id="IPR051112">
    <property type="entry name" value="CWC26_splicing_factor"/>
</dbReference>
<name>A0A1L9PYU3_ASPVE</name>
<feature type="region of interest" description="Disordered" evidence="2">
    <location>
        <begin position="233"/>
        <end position="268"/>
    </location>
</feature>
<accession>A0A1L9PYU3</accession>
<dbReference type="AlphaFoldDB" id="A0A1L9PYU3"/>
<protein>
    <recommendedName>
        <fullName evidence="5">Pre-mRNA-splicing factor CWC26</fullName>
    </recommendedName>
</protein>
<proteinExistence type="inferred from homology"/>
<feature type="compositionally biased region" description="Basic and acidic residues" evidence="2">
    <location>
        <begin position="233"/>
        <end position="255"/>
    </location>
</feature>
<dbReference type="GO" id="GO:0070274">
    <property type="term" value="C:RES complex"/>
    <property type="evidence" value="ECO:0007669"/>
    <property type="project" value="TreeGrafter"/>
</dbReference>
<dbReference type="RefSeq" id="XP_040672449.1">
    <property type="nucleotide sequence ID" value="XM_040815182.1"/>
</dbReference>
<evidence type="ECO:0000313" key="3">
    <source>
        <dbReference type="EMBL" id="OJJ06687.1"/>
    </source>
</evidence>
<dbReference type="Proteomes" id="UP000184073">
    <property type="component" value="Unassembled WGS sequence"/>
</dbReference>
<dbReference type="GO" id="GO:0003723">
    <property type="term" value="F:RNA binding"/>
    <property type="evidence" value="ECO:0007669"/>
    <property type="project" value="TreeGrafter"/>
</dbReference>
<dbReference type="GO" id="GO:0000398">
    <property type="term" value="P:mRNA splicing, via spliceosome"/>
    <property type="evidence" value="ECO:0007669"/>
    <property type="project" value="TreeGrafter"/>
</dbReference>
<sequence length="352" mass="38518">MPSSSLAEYLAKNYLTADPAPANSERPKKKRKKTKAAESGADGGGLIIADDDPPDLRSTAGLSTRDNDEYGPAVVSGGRSGEFRRAKKSNWKTLGSGTTGTDTNTGVTGSERDAADAILADAMAEENARRAGGDEDPMVVDQDEDDDGLRMESGARAGLQTAEQTAAMVAAQKKRRKAEEALYKGKKQGDAAEEGQETVYRDASGRIINVAMKRAEARRVEEDKKIKEAEAKEALMGDVQRQEREGRRQALEEAKAMPLARTAEDEDLNDELKAQSRWNDPAAQFLTKAAAGVSKTGKPLYKGAFQPNRYGIRPGHRWDGVDRANGFEKEWFAARNRKGRMEALEYEWQMDE</sequence>
<feature type="compositionally biased region" description="Acidic residues" evidence="2">
    <location>
        <begin position="134"/>
        <end position="147"/>
    </location>
</feature>